<gene>
    <name evidence="2" type="primary">ORF24571</name>
</gene>
<feature type="non-terminal residue" evidence="2">
    <location>
        <position position="1"/>
    </location>
</feature>
<sequence>KLEEASYAIQEAEAIKIAEKVLKEQIDKLQQQLQDQATEFSSEKEELVNKFKAEHVSYEEQIRQHSVTICSMEEKLSKLTKEKKN</sequence>
<dbReference type="EMBL" id="HACG01008321">
    <property type="protein sequence ID" value="CEK55186.1"/>
    <property type="molecule type" value="Transcribed_RNA"/>
</dbReference>
<proteinExistence type="predicted"/>
<name>A0A0B6YHB0_9EUPU</name>
<evidence type="ECO:0000256" key="1">
    <source>
        <dbReference type="SAM" id="Coils"/>
    </source>
</evidence>
<dbReference type="AlphaFoldDB" id="A0A0B6YHB0"/>
<keyword evidence="1" id="KW-0175">Coiled coil</keyword>
<feature type="non-terminal residue" evidence="2">
    <location>
        <position position="85"/>
    </location>
</feature>
<protein>
    <submittedName>
        <fullName evidence="2">Uncharacterized protein</fullName>
    </submittedName>
</protein>
<feature type="coiled-coil region" evidence="1">
    <location>
        <begin position="12"/>
        <end position="50"/>
    </location>
</feature>
<reference evidence="2" key="1">
    <citation type="submission" date="2014-12" db="EMBL/GenBank/DDBJ databases">
        <title>Insight into the proteome of Arion vulgaris.</title>
        <authorList>
            <person name="Aradska J."/>
            <person name="Bulat T."/>
            <person name="Smidak R."/>
            <person name="Sarate P."/>
            <person name="Gangsoo J."/>
            <person name="Sialana F."/>
            <person name="Bilban M."/>
            <person name="Lubec G."/>
        </authorList>
    </citation>
    <scope>NUCLEOTIDE SEQUENCE</scope>
    <source>
        <tissue evidence="2">Skin</tissue>
    </source>
</reference>
<organism evidence="2">
    <name type="scientific">Arion vulgaris</name>
    <dbReference type="NCBI Taxonomy" id="1028688"/>
    <lineage>
        <taxon>Eukaryota</taxon>
        <taxon>Metazoa</taxon>
        <taxon>Spiralia</taxon>
        <taxon>Lophotrochozoa</taxon>
        <taxon>Mollusca</taxon>
        <taxon>Gastropoda</taxon>
        <taxon>Heterobranchia</taxon>
        <taxon>Euthyneura</taxon>
        <taxon>Panpulmonata</taxon>
        <taxon>Eupulmonata</taxon>
        <taxon>Stylommatophora</taxon>
        <taxon>Helicina</taxon>
        <taxon>Arionoidea</taxon>
        <taxon>Arionidae</taxon>
        <taxon>Arion</taxon>
    </lineage>
</organism>
<accession>A0A0B6YHB0</accession>
<evidence type="ECO:0000313" key="2">
    <source>
        <dbReference type="EMBL" id="CEK55186.1"/>
    </source>
</evidence>